<organism evidence="1 2">
    <name type="scientific">Tribolium castaneum</name>
    <name type="common">Red flour beetle</name>
    <dbReference type="NCBI Taxonomy" id="7070"/>
    <lineage>
        <taxon>Eukaryota</taxon>
        <taxon>Metazoa</taxon>
        <taxon>Ecdysozoa</taxon>
        <taxon>Arthropoda</taxon>
        <taxon>Hexapoda</taxon>
        <taxon>Insecta</taxon>
        <taxon>Pterygota</taxon>
        <taxon>Neoptera</taxon>
        <taxon>Endopterygota</taxon>
        <taxon>Coleoptera</taxon>
        <taxon>Polyphaga</taxon>
        <taxon>Cucujiformia</taxon>
        <taxon>Tenebrionidae</taxon>
        <taxon>Tenebrionidae incertae sedis</taxon>
        <taxon>Tribolium</taxon>
    </lineage>
</organism>
<dbReference type="InParanoid" id="D6WMH1"/>
<reference evidence="1 2" key="1">
    <citation type="journal article" date="2008" name="Nature">
        <title>The genome of the model beetle and pest Tribolium castaneum.</title>
        <authorList>
            <consortium name="Tribolium Genome Sequencing Consortium"/>
            <person name="Richards S."/>
            <person name="Gibbs R.A."/>
            <person name="Weinstock G.M."/>
            <person name="Brown S.J."/>
            <person name="Denell R."/>
            <person name="Beeman R.W."/>
            <person name="Gibbs R."/>
            <person name="Beeman R.W."/>
            <person name="Brown S.J."/>
            <person name="Bucher G."/>
            <person name="Friedrich M."/>
            <person name="Grimmelikhuijzen C.J."/>
            <person name="Klingler M."/>
            <person name="Lorenzen M."/>
            <person name="Richards S."/>
            <person name="Roth S."/>
            <person name="Schroder R."/>
            <person name="Tautz D."/>
            <person name="Zdobnov E.M."/>
            <person name="Muzny D."/>
            <person name="Gibbs R.A."/>
            <person name="Weinstock G.M."/>
            <person name="Attaway T."/>
            <person name="Bell S."/>
            <person name="Buhay C.J."/>
            <person name="Chandrabose M.N."/>
            <person name="Chavez D."/>
            <person name="Clerk-Blankenburg K.P."/>
            <person name="Cree A."/>
            <person name="Dao M."/>
            <person name="Davis C."/>
            <person name="Chacko J."/>
            <person name="Dinh H."/>
            <person name="Dugan-Rocha S."/>
            <person name="Fowler G."/>
            <person name="Garner T.T."/>
            <person name="Garnes J."/>
            <person name="Gnirke A."/>
            <person name="Hawes A."/>
            <person name="Hernandez J."/>
            <person name="Hines S."/>
            <person name="Holder M."/>
            <person name="Hume J."/>
            <person name="Jhangiani S.N."/>
            <person name="Joshi V."/>
            <person name="Khan Z.M."/>
            <person name="Jackson L."/>
            <person name="Kovar C."/>
            <person name="Kowis A."/>
            <person name="Lee S."/>
            <person name="Lewis L.R."/>
            <person name="Margolis J."/>
            <person name="Morgan M."/>
            <person name="Nazareth L.V."/>
            <person name="Nguyen N."/>
            <person name="Okwuonu G."/>
            <person name="Parker D."/>
            <person name="Richards S."/>
            <person name="Ruiz S.J."/>
            <person name="Santibanez J."/>
            <person name="Savard J."/>
            <person name="Scherer S.E."/>
            <person name="Schneider B."/>
            <person name="Sodergren E."/>
            <person name="Tautz D."/>
            <person name="Vattahil S."/>
            <person name="Villasana D."/>
            <person name="White C.S."/>
            <person name="Wright R."/>
            <person name="Park Y."/>
            <person name="Beeman R.W."/>
            <person name="Lord J."/>
            <person name="Oppert B."/>
            <person name="Lorenzen M."/>
            <person name="Brown S."/>
            <person name="Wang L."/>
            <person name="Savard J."/>
            <person name="Tautz D."/>
            <person name="Richards S."/>
            <person name="Weinstock G."/>
            <person name="Gibbs R.A."/>
            <person name="Liu Y."/>
            <person name="Worley K."/>
            <person name="Weinstock G."/>
            <person name="Elsik C.G."/>
            <person name="Reese J.T."/>
            <person name="Elhaik E."/>
            <person name="Landan G."/>
            <person name="Graur D."/>
            <person name="Arensburger P."/>
            <person name="Atkinson P."/>
            <person name="Beeman R.W."/>
            <person name="Beidler J."/>
            <person name="Brown S.J."/>
            <person name="Demuth J.P."/>
            <person name="Drury D.W."/>
            <person name="Du Y.Z."/>
            <person name="Fujiwara H."/>
            <person name="Lorenzen M."/>
            <person name="Maselli V."/>
            <person name="Osanai M."/>
            <person name="Park Y."/>
            <person name="Robertson H.M."/>
            <person name="Tu Z."/>
            <person name="Wang J.J."/>
            <person name="Wang S."/>
            <person name="Richards S."/>
            <person name="Song H."/>
            <person name="Zhang L."/>
            <person name="Sodergren E."/>
            <person name="Werner D."/>
            <person name="Stanke M."/>
            <person name="Morgenstern B."/>
            <person name="Solovyev V."/>
            <person name="Kosarev P."/>
            <person name="Brown G."/>
            <person name="Chen H.C."/>
            <person name="Ermolaeva O."/>
            <person name="Hlavina W."/>
            <person name="Kapustin Y."/>
            <person name="Kiryutin B."/>
            <person name="Kitts P."/>
            <person name="Maglott D."/>
            <person name="Pruitt K."/>
            <person name="Sapojnikov V."/>
            <person name="Souvorov A."/>
            <person name="Mackey A.J."/>
            <person name="Waterhouse R.M."/>
            <person name="Wyder S."/>
            <person name="Zdobnov E.M."/>
            <person name="Zdobnov E.M."/>
            <person name="Wyder S."/>
            <person name="Kriventseva E.V."/>
            <person name="Kadowaki T."/>
            <person name="Bork P."/>
            <person name="Aranda M."/>
            <person name="Bao R."/>
            <person name="Beermann A."/>
            <person name="Berns N."/>
            <person name="Bolognesi R."/>
            <person name="Bonneton F."/>
            <person name="Bopp D."/>
            <person name="Brown S.J."/>
            <person name="Bucher G."/>
            <person name="Butts T."/>
            <person name="Chaumot A."/>
            <person name="Denell R.E."/>
            <person name="Ferrier D.E."/>
            <person name="Friedrich M."/>
            <person name="Gordon C.M."/>
            <person name="Jindra M."/>
            <person name="Klingler M."/>
            <person name="Lan Q."/>
            <person name="Lattorff H.M."/>
            <person name="Laudet V."/>
            <person name="von Levetsow C."/>
            <person name="Liu Z."/>
            <person name="Lutz R."/>
            <person name="Lynch J.A."/>
            <person name="da Fonseca R.N."/>
            <person name="Posnien N."/>
            <person name="Reuter R."/>
            <person name="Roth S."/>
            <person name="Savard J."/>
            <person name="Schinko J.B."/>
            <person name="Schmitt C."/>
            <person name="Schoppmeier M."/>
            <person name="Schroder R."/>
            <person name="Shippy T.D."/>
            <person name="Simonnet F."/>
            <person name="Marques-Souza H."/>
            <person name="Tautz D."/>
            <person name="Tomoyasu Y."/>
            <person name="Trauner J."/>
            <person name="Van der Zee M."/>
            <person name="Vervoort M."/>
            <person name="Wittkopp N."/>
            <person name="Wimmer E.A."/>
            <person name="Yang X."/>
            <person name="Jones A.K."/>
            <person name="Sattelle D.B."/>
            <person name="Ebert P.R."/>
            <person name="Nelson D."/>
            <person name="Scott J.G."/>
            <person name="Beeman R.W."/>
            <person name="Muthukrishnan S."/>
            <person name="Kramer K.J."/>
            <person name="Arakane Y."/>
            <person name="Beeman R.W."/>
            <person name="Zhu Q."/>
            <person name="Hogenkamp D."/>
            <person name="Dixit R."/>
            <person name="Oppert B."/>
            <person name="Jiang H."/>
            <person name="Zou Z."/>
            <person name="Marshall J."/>
            <person name="Elpidina E."/>
            <person name="Vinokurov K."/>
            <person name="Oppert C."/>
            <person name="Zou Z."/>
            <person name="Evans J."/>
            <person name="Lu Z."/>
            <person name="Zhao P."/>
            <person name="Sumathipala N."/>
            <person name="Altincicek B."/>
            <person name="Vilcinskas A."/>
            <person name="Williams M."/>
            <person name="Hultmark D."/>
            <person name="Hetru C."/>
            <person name="Jiang H."/>
            <person name="Grimmelikhuijzen C.J."/>
            <person name="Hauser F."/>
            <person name="Cazzamali G."/>
            <person name="Williamson M."/>
            <person name="Park Y."/>
            <person name="Li B."/>
            <person name="Tanaka Y."/>
            <person name="Predel R."/>
            <person name="Neupert S."/>
            <person name="Schachtner J."/>
            <person name="Verleyen P."/>
            <person name="Raible F."/>
            <person name="Bork P."/>
            <person name="Friedrich M."/>
            <person name="Walden K.K."/>
            <person name="Robertson H.M."/>
            <person name="Angeli S."/>
            <person name="Foret S."/>
            <person name="Bucher G."/>
            <person name="Schuetz S."/>
            <person name="Maleszka R."/>
            <person name="Wimmer E.A."/>
            <person name="Beeman R.W."/>
            <person name="Lorenzen M."/>
            <person name="Tomoyasu Y."/>
            <person name="Miller S.C."/>
            <person name="Grossmann D."/>
            <person name="Bucher G."/>
        </authorList>
    </citation>
    <scope>NUCLEOTIDE SEQUENCE [LARGE SCALE GENOMIC DNA]</scope>
    <source>
        <strain evidence="1 2">Georgia GA2</strain>
    </source>
</reference>
<proteinExistence type="predicted"/>
<name>D6WMH1_TRICA</name>
<accession>D6WMH1</accession>
<reference evidence="1 2" key="2">
    <citation type="journal article" date="2010" name="Nucleic Acids Res.">
        <title>BeetleBase in 2010: revisions to provide comprehensive genomic information for Tribolium castaneum.</title>
        <authorList>
            <person name="Kim H.S."/>
            <person name="Murphy T."/>
            <person name="Xia J."/>
            <person name="Caragea D."/>
            <person name="Park Y."/>
            <person name="Beeman R.W."/>
            <person name="Lorenzen M.D."/>
            <person name="Butcher S."/>
            <person name="Manak J.R."/>
            <person name="Brown S.J."/>
        </authorList>
    </citation>
    <scope>GENOME REANNOTATION</scope>
    <source>
        <strain evidence="1 2">Georgia GA2</strain>
    </source>
</reference>
<evidence type="ECO:0000313" key="1">
    <source>
        <dbReference type="EMBL" id="EFA03298.1"/>
    </source>
</evidence>
<gene>
    <name evidence="1" type="primary">GLEAN_13238</name>
    <name evidence="1" type="ORF">TcasGA2_TC013238</name>
</gene>
<sequence length="162" mass="18566">MISVLITRDWVLWRLNRTVMKVVVYVRLNDHFSRFDSVLLRNSIACWSLAYHLGRTCYFHHISWRTWALSDDSSVLANDVWSHYRIACHNLRPLAITYALPDVFIFTLRTAVSTQKLTGQNYNNTLFGCVPGAGWVSQRLIMGQNCLVTPAIAMAIKVSFGK</sequence>
<dbReference type="HOGENOM" id="CLU_1637598_0_0_1"/>
<dbReference type="EMBL" id="KQ971343">
    <property type="protein sequence ID" value="EFA03298.1"/>
    <property type="molecule type" value="Genomic_DNA"/>
</dbReference>
<evidence type="ECO:0000313" key="2">
    <source>
        <dbReference type="Proteomes" id="UP000007266"/>
    </source>
</evidence>
<keyword evidence="2" id="KW-1185">Reference proteome</keyword>
<protein>
    <submittedName>
        <fullName evidence="1">Uncharacterized protein</fullName>
    </submittedName>
</protein>
<dbReference type="Proteomes" id="UP000007266">
    <property type="component" value="Linkage group 5"/>
</dbReference>
<dbReference type="AlphaFoldDB" id="D6WMH1"/>